<dbReference type="InterPro" id="IPR001810">
    <property type="entry name" value="F-box_dom"/>
</dbReference>
<evidence type="ECO:0000313" key="2">
    <source>
        <dbReference type="EMBL" id="KAJ7681106.1"/>
    </source>
</evidence>
<dbReference type="InterPro" id="IPR036047">
    <property type="entry name" value="F-box-like_dom_sf"/>
</dbReference>
<name>A0AAD7D5T0_MYCRO</name>
<reference evidence="2" key="1">
    <citation type="submission" date="2023-03" db="EMBL/GenBank/DDBJ databases">
        <title>Massive genome expansion in bonnet fungi (Mycena s.s.) driven by repeated elements and novel gene families across ecological guilds.</title>
        <authorList>
            <consortium name="Lawrence Berkeley National Laboratory"/>
            <person name="Harder C.B."/>
            <person name="Miyauchi S."/>
            <person name="Viragh M."/>
            <person name="Kuo A."/>
            <person name="Thoen E."/>
            <person name="Andreopoulos B."/>
            <person name="Lu D."/>
            <person name="Skrede I."/>
            <person name="Drula E."/>
            <person name="Henrissat B."/>
            <person name="Morin E."/>
            <person name="Kohler A."/>
            <person name="Barry K."/>
            <person name="LaButti K."/>
            <person name="Morin E."/>
            <person name="Salamov A."/>
            <person name="Lipzen A."/>
            <person name="Mereny Z."/>
            <person name="Hegedus B."/>
            <person name="Baldrian P."/>
            <person name="Stursova M."/>
            <person name="Weitz H."/>
            <person name="Taylor A."/>
            <person name="Grigoriev I.V."/>
            <person name="Nagy L.G."/>
            <person name="Martin F."/>
            <person name="Kauserud H."/>
        </authorList>
    </citation>
    <scope>NUCLEOTIDE SEQUENCE</scope>
    <source>
        <strain evidence="2">CBHHK067</strain>
    </source>
</reference>
<dbReference type="CDD" id="cd09917">
    <property type="entry name" value="F-box_SF"/>
    <property type="match status" value="1"/>
</dbReference>
<evidence type="ECO:0000259" key="1">
    <source>
        <dbReference type="PROSITE" id="PS50181"/>
    </source>
</evidence>
<dbReference type="Proteomes" id="UP001221757">
    <property type="component" value="Unassembled WGS sequence"/>
</dbReference>
<comment type="caution">
    <text evidence="2">The sequence shown here is derived from an EMBL/GenBank/DDBJ whole genome shotgun (WGS) entry which is preliminary data.</text>
</comment>
<dbReference type="Gene3D" id="1.20.1280.50">
    <property type="match status" value="1"/>
</dbReference>
<protein>
    <recommendedName>
        <fullName evidence="1">F-box domain-containing protein</fullName>
    </recommendedName>
</protein>
<dbReference type="EMBL" id="JARKIE010000122">
    <property type="protein sequence ID" value="KAJ7681106.1"/>
    <property type="molecule type" value="Genomic_DNA"/>
</dbReference>
<accession>A0AAD7D5T0</accession>
<dbReference type="SUPFAM" id="SSF81383">
    <property type="entry name" value="F-box domain"/>
    <property type="match status" value="1"/>
</dbReference>
<keyword evidence="3" id="KW-1185">Reference proteome</keyword>
<proteinExistence type="predicted"/>
<dbReference type="AlphaFoldDB" id="A0AAD7D5T0"/>
<organism evidence="2 3">
    <name type="scientific">Mycena rosella</name>
    <name type="common">Pink bonnet</name>
    <name type="synonym">Agaricus rosellus</name>
    <dbReference type="NCBI Taxonomy" id="1033263"/>
    <lineage>
        <taxon>Eukaryota</taxon>
        <taxon>Fungi</taxon>
        <taxon>Dikarya</taxon>
        <taxon>Basidiomycota</taxon>
        <taxon>Agaricomycotina</taxon>
        <taxon>Agaricomycetes</taxon>
        <taxon>Agaricomycetidae</taxon>
        <taxon>Agaricales</taxon>
        <taxon>Marasmiineae</taxon>
        <taxon>Mycenaceae</taxon>
        <taxon>Mycena</taxon>
    </lineage>
</organism>
<sequence>MLSLPNELLDHLVSLLDICDLWSLAQVSRRLRDLAIFPLLARHNVSAQDIQSGALTIYREDSFILLVPSHLNAVRKLEILPGGIITPVPDRLSSILSMIPPISDIHLPFTYYDRPFKNRSYRWLGLCVCISSSHATDPVEANAPPEDGNLIRRDGPAFDISLAFLICGLVNVGPVIARGYRQAMRIAWDSADRIQADLGPIHGPWMRIQSLLESTPEEFTLVTFGSNISMRFTIPHLPSLMDAHRSAFLAAAYIPHLLPSEPSVRHLEISSPGPSPISDALPVALNVIALLPGTHPLSLVIHFNDRSVFPWDANTVSNQHPLHRVTKLTLLTGSVALEVALFARCLAAPFPQLAQVCLYEAPTEIRVELEGVIQAARPANAASLKVIFERAY</sequence>
<evidence type="ECO:0000313" key="3">
    <source>
        <dbReference type="Proteomes" id="UP001221757"/>
    </source>
</evidence>
<feature type="domain" description="F-box" evidence="1">
    <location>
        <begin position="1"/>
        <end position="34"/>
    </location>
</feature>
<dbReference type="PROSITE" id="PS50181">
    <property type="entry name" value="FBOX"/>
    <property type="match status" value="1"/>
</dbReference>
<dbReference type="Pfam" id="PF12937">
    <property type="entry name" value="F-box-like"/>
    <property type="match status" value="1"/>
</dbReference>
<gene>
    <name evidence="2" type="ORF">B0H17DRAFT_1206051</name>
</gene>